<organism evidence="2 3">
    <name type="scientific">Zoogloea ramigera</name>
    <dbReference type="NCBI Taxonomy" id="350"/>
    <lineage>
        <taxon>Bacteria</taxon>
        <taxon>Pseudomonadati</taxon>
        <taxon>Pseudomonadota</taxon>
        <taxon>Betaproteobacteria</taxon>
        <taxon>Rhodocyclales</taxon>
        <taxon>Zoogloeaceae</taxon>
        <taxon>Zoogloea</taxon>
    </lineage>
</organism>
<dbReference type="Proteomes" id="UP000318422">
    <property type="component" value="Unassembled WGS sequence"/>
</dbReference>
<comment type="caution">
    <text evidence="2">The sequence shown here is derived from an EMBL/GenBank/DDBJ whole genome shotgun (WGS) entry which is preliminary data.</text>
</comment>
<feature type="compositionally biased region" description="Polar residues" evidence="1">
    <location>
        <begin position="101"/>
        <end position="112"/>
    </location>
</feature>
<gene>
    <name evidence="2" type="ORF">ZRA01_19630</name>
</gene>
<accession>A0A4Y4CZB6</accession>
<protein>
    <submittedName>
        <fullName evidence="2">Uncharacterized protein</fullName>
    </submittedName>
</protein>
<dbReference type="EMBL" id="BJNV01000030">
    <property type="protein sequence ID" value="GEC95890.1"/>
    <property type="molecule type" value="Genomic_DNA"/>
</dbReference>
<feature type="region of interest" description="Disordered" evidence="1">
    <location>
        <begin position="1"/>
        <end position="22"/>
    </location>
</feature>
<feature type="region of interest" description="Disordered" evidence="1">
    <location>
        <begin position="82"/>
        <end position="112"/>
    </location>
</feature>
<name>A0A4Y4CZB6_ZOORA</name>
<evidence type="ECO:0000256" key="1">
    <source>
        <dbReference type="SAM" id="MobiDB-lite"/>
    </source>
</evidence>
<evidence type="ECO:0000313" key="2">
    <source>
        <dbReference type="EMBL" id="GEC95890.1"/>
    </source>
</evidence>
<feature type="compositionally biased region" description="Polar residues" evidence="1">
    <location>
        <begin position="1"/>
        <end position="12"/>
    </location>
</feature>
<sequence>MFAAQATRNFGSKPTKDQIRRVDNEPVVLDLMRLGRKRFHEDSLDTFPDTGNDHNSESRGFYRAAWTDVKCYHAARTKKAQTGEVCAKSTPKEEGGGDTFQPLQTTKATGLA</sequence>
<reference evidence="2 3" key="1">
    <citation type="submission" date="2019-06" db="EMBL/GenBank/DDBJ databases">
        <title>Whole genome shotgun sequence of Zoogloea ramigera NBRC 15342.</title>
        <authorList>
            <person name="Hosoyama A."/>
            <person name="Uohara A."/>
            <person name="Ohji S."/>
            <person name="Ichikawa N."/>
        </authorList>
    </citation>
    <scope>NUCLEOTIDE SEQUENCE [LARGE SCALE GENOMIC DNA]</scope>
    <source>
        <strain evidence="2 3">NBRC 15342</strain>
    </source>
</reference>
<proteinExistence type="predicted"/>
<dbReference type="AlphaFoldDB" id="A0A4Y4CZB6"/>
<evidence type="ECO:0000313" key="3">
    <source>
        <dbReference type="Proteomes" id="UP000318422"/>
    </source>
</evidence>
<keyword evidence="3" id="KW-1185">Reference proteome</keyword>